<proteinExistence type="predicted"/>
<protein>
    <recommendedName>
        <fullName evidence="3">Transposase Tc1-like domain-containing protein</fullName>
    </recommendedName>
</protein>
<evidence type="ECO:0000313" key="2">
    <source>
        <dbReference type="Proteomes" id="UP000801492"/>
    </source>
</evidence>
<dbReference type="GO" id="GO:0003676">
    <property type="term" value="F:nucleic acid binding"/>
    <property type="evidence" value="ECO:0007669"/>
    <property type="project" value="InterPro"/>
</dbReference>
<organism evidence="1 2">
    <name type="scientific">Ignelater luminosus</name>
    <name type="common">Cucubano</name>
    <name type="synonym">Pyrophorus luminosus</name>
    <dbReference type="NCBI Taxonomy" id="2038154"/>
    <lineage>
        <taxon>Eukaryota</taxon>
        <taxon>Metazoa</taxon>
        <taxon>Ecdysozoa</taxon>
        <taxon>Arthropoda</taxon>
        <taxon>Hexapoda</taxon>
        <taxon>Insecta</taxon>
        <taxon>Pterygota</taxon>
        <taxon>Neoptera</taxon>
        <taxon>Endopterygota</taxon>
        <taxon>Coleoptera</taxon>
        <taxon>Polyphaga</taxon>
        <taxon>Elateriformia</taxon>
        <taxon>Elateroidea</taxon>
        <taxon>Elateridae</taxon>
        <taxon>Agrypninae</taxon>
        <taxon>Pyrophorini</taxon>
        <taxon>Ignelater</taxon>
    </lineage>
</organism>
<dbReference type="Gene3D" id="3.30.420.10">
    <property type="entry name" value="Ribonuclease H-like superfamily/Ribonuclease H"/>
    <property type="match status" value="1"/>
</dbReference>
<comment type="caution">
    <text evidence="1">The sequence shown here is derived from an EMBL/GenBank/DDBJ whole genome shotgun (WGS) entry which is preliminary data.</text>
</comment>
<keyword evidence="2" id="KW-1185">Reference proteome</keyword>
<evidence type="ECO:0008006" key="3">
    <source>
        <dbReference type="Google" id="ProtNLM"/>
    </source>
</evidence>
<dbReference type="InterPro" id="IPR036397">
    <property type="entry name" value="RNaseH_sf"/>
</dbReference>
<dbReference type="EMBL" id="VTPC01060218">
    <property type="protein sequence ID" value="KAF2889946.1"/>
    <property type="molecule type" value="Genomic_DNA"/>
</dbReference>
<dbReference type="OrthoDB" id="25402at2759"/>
<reference evidence="1" key="1">
    <citation type="submission" date="2019-08" db="EMBL/GenBank/DDBJ databases">
        <title>The genome of the North American firefly Photinus pyralis.</title>
        <authorList>
            <consortium name="Photinus pyralis genome working group"/>
            <person name="Fallon T.R."/>
            <person name="Sander Lower S.E."/>
            <person name="Weng J.-K."/>
        </authorList>
    </citation>
    <scope>NUCLEOTIDE SEQUENCE</scope>
    <source>
        <strain evidence="1">TRF0915ILg1</strain>
        <tissue evidence="1">Whole body</tissue>
    </source>
</reference>
<accession>A0A8K0CRM9</accession>
<dbReference type="Proteomes" id="UP000801492">
    <property type="component" value="Unassembled WGS sequence"/>
</dbReference>
<sequence>MEINMENIPVVVLIQAYLFQQDEDIAEVLQSRMIVEQVEFFWRGGWSKPSLGTSHSRRDSPFYTHGGEQIRKTTLRQDRLLVRNALQERFLNAILLKDRFFRATGVTARRPERYPLLTANHRRQRLNWARKHVAWNIEDWARCLFTDKSKFVLFHQDGRLRVWRRPGEKYSENCMTSRTSFGGRSILMWEGTCLGDSTGLITYRNLSVIT</sequence>
<dbReference type="AlphaFoldDB" id="A0A8K0CRM9"/>
<name>A0A8K0CRM9_IGNLU</name>
<gene>
    <name evidence="1" type="ORF">ILUMI_16227</name>
</gene>
<evidence type="ECO:0000313" key="1">
    <source>
        <dbReference type="EMBL" id="KAF2889946.1"/>
    </source>
</evidence>